<evidence type="ECO:0000256" key="2">
    <source>
        <dbReference type="SAM" id="Phobius"/>
    </source>
</evidence>
<keyword evidence="4" id="KW-1185">Reference proteome</keyword>
<dbReference type="OrthoDB" id="5123279at2"/>
<proteinExistence type="predicted"/>
<dbReference type="RefSeq" id="WP_134523772.1">
    <property type="nucleotide sequence ID" value="NZ_SOHH01000066.1"/>
</dbReference>
<keyword evidence="2" id="KW-1133">Transmembrane helix</keyword>
<dbReference type="AlphaFoldDB" id="A0A4R9B6N2"/>
<gene>
    <name evidence="3" type="ORF">E3T48_09230</name>
</gene>
<keyword evidence="2" id="KW-0812">Transmembrane</keyword>
<name>A0A4R9B6N2_9MICO</name>
<evidence type="ECO:0000313" key="4">
    <source>
        <dbReference type="Proteomes" id="UP000298313"/>
    </source>
</evidence>
<feature type="region of interest" description="Disordered" evidence="1">
    <location>
        <begin position="1"/>
        <end position="37"/>
    </location>
</feature>
<evidence type="ECO:0000313" key="3">
    <source>
        <dbReference type="EMBL" id="TFD76924.1"/>
    </source>
</evidence>
<organism evidence="3 4">
    <name type="scientific">Cryobacterium fucosi</name>
    <dbReference type="NCBI Taxonomy" id="1259157"/>
    <lineage>
        <taxon>Bacteria</taxon>
        <taxon>Bacillati</taxon>
        <taxon>Actinomycetota</taxon>
        <taxon>Actinomycetes</taxon>
        <taxon>Micrococcales</taxon>
        <taxon>Microbacteriaceae</taxon>
        <taxon>Cryobacterium</taxon>
    </lineage>
</organism>
<comment type="caution">
    <text evidence="3">The sequence shown here is derived from an EMBL/GenBank/DDBJ whole genome shotgun (WGS) entry which is preliminary data.</text>
</comment>
<dbReference type="EMBL" id="SOHH01000066">
    <property type="protein sequence ID" value="TFD76924.1"/>
    <property type="molecule type" value="Genomic_DNA"/>
</dbReference>
<sequence length="108" mass="11835">MSTDTSTPVIRIPPVGRQDIGRREFTGPVIRTPGGGPRLEPMVDTVLRLLWQLVGVYVWLVLLAKRERPARATVWGRPRDSLGFSLAARAVKGAPRQSHSSSSLGGHR</sequence>
<evidence type="ECO:0000256" key="1">
    <source>
        <dbReference type="SAM" id="MobiDB-lite"/>
    </source>
</evidence>
<protein>
    <submittedName>
        <fullName evidence="3">Uncharacterized protein</fullName>
    </submittedName>
</protein>
<reference evidence="3 4" key="1">
    <citation type="submission" date="2019-03" db="EMBL/GenBank/DDBJ databases">
        <title>Genomics of glacier-inhabiting Cryobacterium strains.</title>
        <authorList>
            <person name="Liu Q."/>
            <person name="Xin Y.-H."/>
        </authorList>
    </citation>
    <scope>NUCLEOTIDE SEQUENCE [LARGE SCALE GENOMIC DNA]</scope>
    <source>
        <strain evidence="3 4">Hh4</strain>
    </source>
</reference>
<accession>A0A4R9B6N2</accession>
<keyword evidence="2" id="KW-0472">Membrane</keyword>
<feature type="transmembrane region" description="Helical" evidence="2">
    <location>
        <begin position="46"/>
        <end position="64"/>
    </location>
</feature>
<dbReference type="Proteomes" id="UP000298313">
    <property type="component" value="Unassembled WGS sequence"/>
</dbReference>